<feature type="region of interest" description="Disordered" evidence="1">
    <location>
        <begin position="138"/>
        <end position="171"/>
    </location>
</feature>
<name>A0A1Y1UB35_9TREE</name>
<evidence type="ECO:0000256" key="1">
    <source>
        <dbReference type="SAM" id="MobiDB-lite"/>
    </source>
</evidence>
<dbReference type="EMBL" id="NBSH01000013">
    <property type="protein sequence ID" value="ORX34706.1"/>
    <property type="molecule type" value="Genomic_DNA"/>
</dbReference>
<dbReference type="RefSeq" id="XP_021868948.1">
    <property type="nucleotide sequence ID" value="XM_022016744.1"/>
</dbReference>
<gene>
    <name evidence="2" type="ORF">BD324DRAFT_634572</name>
</gene>
<reference evidence="2 3" key="1">
    <citation type="submission" date="2017-03" db="EMBL/GenBank/DDBJ databases">
        <title>Widespread Adenine N6-methylation of Active Genes in Fungi.</title>
        <authorList>
            <consortium name="DOE Joint Genome Institute"/>
            <person name="Mondo S.J."/>
            <person name="Dannebaum R.O."/>
            <person name="Kuo R.C."/>
            <person name="Louie K.B."/>
            <person name="Bewick A.J."/>
            <person name="Labutti K."/>
            <person name="Haridas S."/>
            <person name="Kuo A."/>
            <person name="Salamov A."/>
            <person name="Ahrendt S.R."/>
            <person name="Lau R."/>
            <person name="Bowen B.P."/>
            <person name="Lipzen A."/>
            <person name="Sullivan W."/>
            <person name="Andreopoulos W.B."/>
            <person name="Clum A."/>
            <person name="Lindquist E."/>
            <person name="Daum C."/>
            <person name="Northen T.R."/>
            <person name="Ramamoorthy G."/>
            <person name="Schmitz R.J."/>
            <person name="Gryganskyi A."/>
            <person name="Culley D."/>
            <person name="Magnuson J."/>
            <person name="James T.Y."/>
            <person name="O'Malley M.A."/>
            <person name="Stajich J.E."/>
            <person name="Spatafora J.W."/>
            <person name="Visel A."/>
            <person name="Grigoriev I.V."/>
        </authorList>
    </citation>
    <scope>NUCLEOTIDE SEQUENCE [LARGE SCALE GENOMIC DNA]</scope>
    <source>
        <strain evidence="2 3">NRRL Y-17943</strain>
    </source>
</reference>
<comment type="caution">
    <text evidence="2">The sequence shown here is derived from an EMBL/GenBank/DDBJ whole genome shotgun (WGS) entry which is preliminary data.</text>
</comment>
<sequence>MSIVPISNARSNSPIRSRDSTTPSSTFNLDHLQALALHHPYSSAFLLGSTLTLTFCSSVLLTKRLFFPSHQAAAQITRHELANLHSRVLERLETLETRLGMQVRMMQPDKRAQQDILARLKSIEVKLGDQFGAGGSRFPGSASLSKTGPGSTLIAGSAGGPRTEAQQKDHGLQVTEEIYFSRPSETEAVDLATEGQENGSHDWRLGIVDLDEDTKVLSAAKISPSRAASESSSTHGSNTIKVVPPPSTAPSPPYAAYKRPAAMLFGGLRMGIGKHGPMPIVDPSNPNYM</sequence>
<keyword evidence="3" id="KW-1185">Reference proteome</keyword>
<evidence type="ECO:0000313" key="2">
    <source>
        <dbReference type="EMBL" id="ORX34706.1"/>
    </source>
</evidence>
<feature type="compositionally biased region" description="Low complexity" evidence="1">
    <location>
        <begin position="223"/>
        <end position="237"/>
    </location>
</feature>
<dbReference type="InParanoid" id="A0A1Y1UB35"/>
<feature type="region of interest" description="Disordered" evidence="1">
    <location>
        <begin position="1"/>
        <end position="23"/>
    </location>
</feature>
<feature type="region of interest" description="Disordered" evidence="1">
    <location>
        <begin position="221"/>
        <end position="251"/>
    </location>
</feature>
<feature type="compositionally biased region" description="Polar residues" evidence="1">
    <location>
        <begin position="8"/>
        <end position="23"/>
    </location>
</feature>
<organism evidence="2 3">
    <name type="scientific">Kockovaella imperatae</name>
    <dbReference type="NCBI Taxonomy" id="4999"/>
    <lineage>
        <taxon>Eukaryota</taxon>
        <taxon>Fungi</taxon>
        <taxon>Dikarya</taxon>
        <taxon>Basidiomycota</taxon>
        <taxon>Agaricomycotina</taxon>
        <taxon>Tremellomycetes</taxon>
        <taxon>Tremellales</taxon>
        <taxon>Cuniculitremaceae</taxon>
        <taxon>Kockovaella</taxon>
    </lineage>
</organism>
<dbReference type="AlphaFoldDB" id="A0A1Y1UB35"/>
<dbReference type="Proteomes" id="UP000193218">
    <property type="component" value="Unassembled WGS sequence"/>
</dbReference>
<dbReference type="GeneID" id="33558553"/>
<accession>A0A1Y1UB35</accession>
<proteinExistence type="predicted"/>
<protein>
    <submittedName>
        <fullName evidence="2">Uncharacterized protein</fullName>
    </submittedName>
</protein>
<evidence type="ECO:0000313" key="3">
    <source>
        <dbReference type="Proteomes" id="UP000193218"/>
    </source>
</evidence>